<comment type="caution">
    <text evidence="1">The sequence shown here is derived from an EMBL/GenBank/DDBJ whole genome shotgun (WGS) entry which is preliminary data.</text>
</comment>
<dbReference type="Proteomes" id="UP001234297">
    <property type="component" value="Chromosome 10"/>
</dbReference>
<evidence type="ECO:0000313" key="2">
    <source>
        <dbReference type="Proteomes" id="UP001234297"/>
    </source>
</evidence>
<evidence type="ECO:0000313" key="1">
    <source>
        <dbReference type="EMBL" id="KAJ8621776.1"/>
    </source>
</evidence>
<sequence length="177" mass="20072">MVILPATQNEWLNLRSQDYRIVSEYNSALFNIVSRLRLCGEKVSEEQMLEKTLSTFHGSNVLLQEQPTGSSQFLKQMPALAQTRAKVGGMEDRNSPVEVAEITPPSEVVLKVLHQHSKITRSGLPLNTRTTKIHRLTLLTVLMIHATDVEEVGIGHALAVHQRKWWNNTKYIRPLII</sequence>
<dbReference type="EMBL" id="CM056818">
    <property type="protein sequence ID" value="KAJ8621776.1"/>
    <property type="molecule type" value="Genomic_DNA"/>
</dbReference>
<proteinExistence type="predicted"/>
<protein>
    <submittedName>
        <fullName evidence="1">Uncharacterized protein</fullName>
    </submittedName>
</protein>
<organism evidence="1 2">
    <name type="scientific">Persea americana</name>
    <name type="common">Avocado</name>
    <dbReference type="NCBI Taxonomy" id="3435"/>
    <lineage>
        <taxon>Eukaryota</taxon>
        <taxon>Viridiplantae</taxon>
        <taxon>Streptophyta</taxon>
        <taxon>Embryophyta</taxon>
        <taxon>Tracheophyta</taxon>
        <taxon>Spermatophyta</taxon>
        <taxon>Magnoliopsida</taxon>
        <taxon>Magnoliidae</taxon>
        <taxon>Laurales</taxon>
        <taxon>Lauraceae</taxon>
        <taxon>Persea</taxon>
    </lineage>
</organism>
<accession>A0ACC2KKX3</accession>
<gene>
    <name evidence="1" type="ORF">MRB53_030305</name>
</gene>
<reference evidence="1 2" key="1">
    <citation type="journal article" date="2022" name="Hortic Res">
        <title>A haplotype resolved chromosomal level avocado genome allows analysis of novel avocado genes.</title>
        <authorList>
            <person name="Nath O."/>
            <person name="Fletcher S.J."/>
            <person name="Hayward A."/>
            <person name="Shaw L.M."/>
            <person name="Masouleh A.K."/>
            <person name="Furtado A."/>
            <person name="Henry R.J."/>
            <person name="Mitter N."/>
        </authorList>
    </citation>
    <scope>NUCLEOTIDE SEQUENCE [LARGE SCALE GENOMIC DNA]</scope>
    <source>
        <strain evidence="2">cv. Hass</strain>
    </source>
</reference>
<name>A0ACC2KKX3_PERAE</name>
<keyword evidence="2" id="KW-1185">Reference proteome</keyword>